<evidence type="ECO:0000313" key="4">
    <source>
        <dbReference type="Proteomes" id="UP000287188"/>
    </source>
</evidence>
<sequence>MQGREDQGSGSFERPSTQGLPSLNGTNKHRAVMRNPNEGTSKHQAIQQVISQKTSEHRAIPKRPTGMARVDTPPEMPRVPRPIHEETQPQKLRKRILLFGGIFLILSIIACTVGYFLATGINVSAGPSVTAADFLNALNTKDYAQAYKDLGPAITIRMSQDQFTKQAQVLDTCYGPVKDYSEVANSAQNQDNSQIYSYTIKRTKGSTTVPYKMQVTLQKDLDDGSWKVTDYSNDMGPGQPVPACSK</sequence>
<evidence type="ECO:0000256" key="1">
    <source>
        <dbReference type="SAM" id="MobiDB-lite"/>
    </source>
</evidence>
<organism evidence="3 4">
    <name type="scientific">Dictyobacter kobayashii</name>
    <dbReference type="NCBI Taxonomy" id="2014872"/>
    <lineage>
        <taxon>Bacteria</taxon>
        <taxon>Bacillati</taxon>
        <taxon>Chloroflexota</taxon>
        <taxon>Ktedonobacteria</taxon>
        <taxon>Ktedonobacterales</taxon>
        <taxon>Dictyobacteraceae</taxon>
        <taxon>Dictyobacter</taxon>
    </lineage>
</organism>
<dbReference type="Proteomes" id="UP000287188">
    <property type="component" value="Unassembled WGS sequence"/>
</dbReference>
<feature type="compositionally biased region" description="Polar residues" evidence="1">
    <location>
        <begin position="8"/>
        <end position="26"/>
    </location>
</feature>
<keyword evidence="2" id="KW-0812">Transmembrane</keyword>
<dbReference type="OrthoDB" id="154127at2"/>
<keyword evidence="2" id="KW-1133">Transmembrane helix</keyword>
<feature type="compositionally biased region" description="Polar residues" evidence="1">
    <location>
        <begin position="37"/>
        <end position="53"/>
    </location>
</feature>
<gene>
    <name evidence="3" type="ORF">KDK_12780</name>
</gene>
<keyword evidence="2" id="KW-0472">Membrane</keyword>
<dbReference type="RefSeq" id="WP_126549155.1">
    <property type="nucleotide sequence ID" value="NZ_BIFS01000001.1"/>
</dbReference>
<comment type="caution">
    <text evidence="3">The sequence shown here is derived from an EMBL/GenBank/DDBJ whole genome shotgun (WGS) entry which is preliminary data.</text>
</comment>
<name>A0A402AED6_9CHLR</name>
<evidence type="ECO:0000256" key="2">
    <source>
        <dbReference type="SAM" id="Phobius"/>
    </source>
</evidence>
<feature type="transmembrane region" description="Helical" evidence="2">
    <location>
        <begin position="96"/>
        <end position="118"/>
    </location>
</feature>
<feature type="region of interest" description="Disordered" evidence="1">
    <location>
        <begin position="1"/>
        <end position="87"/>
    </location>
</feature>
<keyword evidence="4" id="KW-1185">Reference proteome</keyword>
<evidence type="ECO:0000313" key="3">
    <source>
        <dbReference type="EMBL" id="GCE17478.1"/>
    </source>
</evidence>
<dbReference type="AlphaFoldDB" id="A0A402AED6"/>
<evidence type="ECO:0008006" key="5">
    <source>
        <dbReference type="Google" id="ProtNLM"/>
    </source>
</evidence>
<proteinExistence type="predicted"/>
<reference evidence="4" key="1">
    <citation type="submission" date="2018-12" db="EMBL/GenBank/DDBJ databases">
        <title>Tengunoibacter tsumagoiensis gen. nov., sp. nov., Dictyobacter kobayashii sp. nov., D. alpinus sp. nov., and D. joshuensis sp. nov. and description of Dictyobacteraceae fam. nov. within the order Ktedonobacterales isolated from Tengu-no-mugimeshi.</title>
        <authorList>
            <person name="Wang C.M."/>
            <person name="Zheng Y."/>
            <person name="Sakai Y."/>
            <person name="Toyoda A."/>
            <person name="Minakuchi Y."/>
            <person name="Abe K."/>
            <person name="Yokota A."/>
            <person name="Yabe S."/>
        </authorList>
    </citation>
    <scope>NUCLEOTIDE SEQUENCE [LARGE SCALE GENOMIC DNA]</scope>
    <source>
        <strain evidence="4">Uno11</strain>
    </source>
</reference>
<dbReference type="EMBL" id="BIFS01000001">
    <property type="protein sequence ID" value="GCE17478.1"/>
    <property type="molecule type" value="Genomic_DNA"/>
</dbReference>
<protein>
    <recommendedName>
        <fullName evidence="5">DUF4878 domain-containing protein</fullName>
    </recommendedName>
</protein>
<accession>A0A402AED6</accession>